<keyword evidence="1" id="KW-1133">Transmembrane helix</keyword>
<evidence type="ECO:0000313" key="2">
    <source>
        <dbReference type="EMBL" id="ABI14270.1"/>
    </source>
</evidence>
<dbReference type="EMBL" id="DQ864856">
    <property type="protein sequence ID" value="ABI14271.1"/>
    <property type="molecule type" value="mRNA"/>
</dbReference>
<accession>A3E3K3</accession>
<keyword evidence="1" id="KW-0812">Transmembrane</keyword>
<dbReference type="EMBL" id="DQ864857">
    <property type="protein sequence ID" value="ABI14272.1"/>
    <property type="molecule type" value="mRNA"/>
</dbReference>
<dbReference type="AlphaFoldDB" id="A3E3K3"/>
<organism evidence="2">
    <name type="scientific">Pfiesteria piscicida</name>
    <name type="common">Phantom dinoflagellate</name>
    <dbReference type="NCBI Taxonomy" id="71001"/>
    <lineage>
        <taxon>Eukaryota</taxon>
        <taxon>Sar</taxon>
        <taxon>Alveolata</taxon>
        <taxon>Dinophyceae</taxon>
        <taxon>Peridiniales</taxon>
        <taxon>Pfiesteriaceae</taxon>
        <taxon>Pfiesteria</taxon>
    </lineage>
</organism>
<sequence>MVLPSILVLPLWLAVANVLPLFQTLHALKDRTPARKTWLCYWIGYVLVSWLTYYFEWVLRCPFYMLSFVFVDLYCEAQLCLVLYLVLPSVLGIETVVGVLEKNASVYGSSVKKVFQDGATKALKLMQLQSQ</sequence>
<feature type="transmembrane region" description="Helical" evidence="1">
    <location>
        <begin position="6"/>
        <end position="26"/>
    </location>
</feature>
<dbReference type="EMBL" id="DQ864855">
    <property type="protein sequence ID" value="ABI14270.1"/>
    <property type="molecule type" value="mRNA"/>
</dbReference>
<evidence type="ECO:0000256" key="1">
    <source>
        <dbReference type="SAM" id="Phobius"/>
    </source>
</evidence>
<keyword evidence="1" id="KW-0472">Membrane</keyword>
<reference evidence="2" key="1">
    <citation type="journal article" date="2007" name="Proc. Natl. Acad. Sci. U.S.A.">
        <title>Spliced leader RNA trans-splicing in dinoflagellates.</title>
        <authorList>
            <person name="Zhang H."/>
            <person name="Hou Y."/>
            <person name="Miranda L."/>
            <person name="Campbell D.A."/>
            <person name="Sturm N.R."/>
            <person name="Gaasterland T."/>
            <person name="Lin S."/>
        </authorList>
    </citation>
    <scope>NUCLEOTIDE SEQUENCE</scope>
</reference>
<name>A3E3K3_PFIPI</name>
<feature type="transmembrane region" description="Helical" evidence="1">
    <location>
        <begin position="38"/>
        <end position="57"/>
    </location>
</feature>
<dbReference type="Pfam" id="PF03134">
    <property type="entry name" value="TB2_DP1_HVA22"/>
    <property type="match status" value="1"/>
</dbReference>
<proteinExistence type="evidence at transcript level"/>
<dbReference type="InterPro" id="IPR004345">
    <property type="entry name" value="TB2_DP1_HVA22"/>
</dbReference>
<dbReference type="EMBL" id="DQ864858">
    <property type="protein sequence ID" value="ABI14273.1"/>
    <property type="molecule type" value="mRNA"/>
</dbReference>
<protein>
    <submittedName>
        <fullName evidence="2">TB2/DP1 HVA22 family protein</fullName>
    </submittedName>
</protein>